<proteinExistence type="predicted"/>
<evidence type="ECO:0000313" key="1">
    <source>
        <dbReference type="EMBL" id="GGX73979.1"/>
    </source>
</evidence>
<gene>
    <name evidence="1" type="ORF">GCM10010324_19150</name>
</gene>
<organism evidence="1 2">
    <name type="scientific">Streptomyces hiroshimensis</name>
    <dbReference type="NCBI Taxonomy" id="66424"/>
    <lineage>
        <taxon>Bacteria</taxon>
        <taxon>Bacillati</taxon>
        <taxon>Actinomycetota</taxon>
        <taxon>Actinomycetes</taxon>
        <taxon>Kitasatosporales</taxon>
        <taxon>Streptomycetaceae</taxon>
        <taxon>Streptomyces</taxon>
    </lineage>
</organism>
<keyword evidence="2" id="KW-1185">Reference proteome</keyword>
<sequence length="113" mass="12223">MVRIECEAREGGFHGEPLLQGADVHSALEISQFIGEAIGKSEFLPGGKAVEPFLEPADGYRHNAFPLDRSGRAGHGPSWMPDANSAERYQVVIMAMVTMCKVSATVRGRGLRP</sequence>
<evidence type="ECO:0000313" key="2">
    <source>
        <dbReference type="Proteomes" id="UP000659223"/>
    </source>
</evidence>
<dbReference type="EMBL" id="BMUT01000003">
    <property type="protein sequence ID" value="GGX73979.1"/>
    <property type="molecule type" value="Genomic_DNA"/>
</dbReference>
<reference evidence="2" key="1">
    <citation type="journal article" date="2019" name="Int. J. Syst. Evol. Microbiol.">
        <title>The Global Catalogue of Microorganisms (GCM) 10K type strain sequencing project: providing services to taxonomists for standard genome sequencing and annotation.</title>
        <authorList>
            <consortium name="The Broad Institute Genomics Platform"/>
            <consortium name="The Broad Institute Genome Sequencing Center for Infectious Disease"/>
            <person name="Wu L."/>
            <person name="Ma J."/>
        </authorList>
    </citation>
    <scope>NUCLEOTIDE SEQUENCE [LARGE SCALE GENOMIC DNA]</scope>
    <source>
        <strain evidence="2">JCM 4586</strain>
    </source>
</reference>
<name>A0ABQ2Y8T4_9ACTN</name>
<comment type="caution">
    <text evidence="1">The sequence shown here is derived from an EMBL/GenBank/DDBJ whole genome shotgun (WGS) entry which is preliminary data.</text>
</comment>
<accession>A0ABQ2Y8T4</accession>
<protein>
    <submittedName>
        <fullName evidence="1">Uncharacterized protein</fullName>
    </submittedName>
</protein>
<dbReference type="Proteomes" id="UP000659223">
    <property type="component" value="Unassembled WGS sequence"/>
</dbReference>